<proteinExistence type="predicted"/>
<dbReference type="PROSITE" id="PS51257">
    <property type="entry name" value="PROKAR_LIPOPROTEIN"/>
    <property type="match status" value="1"/>
</dbReference>
<feature type="chain" id="PRO_5046856022" evidence="1">
    <location>
        <begin position="21"/>
        <end position="782"/>
    </location>
</feature>
<dbReference type="EMBL" id="AQGV01000012">
    <property type="protein sequence ID" value="MBE0368583.1"/>
    <property type="molecule type" value="Genomic_DNA"/>
</dbReference>
<organism evidence="2 3">
    <name type="scientific">Pseudoalteromonas aurantia 208</name>
    <dbReference type="NCBI Taxonomy" id="1314867"/>
    <lineage>
        <taxon>Bacteria</taxon>
        <taxon>Pseudomonadati</taxon>
        <taxon>Pseudomonadota</taxon>
        <taxon>Gammaproteobacteria</taxon>
        <taxon>Alteromonadales</taxon>
        <taxon>Pseudoalteromonadaceae</taxon>
        <taxon>Pseudoalteromonas</taxon>
    </lineage>
</organism>
<evidence type="ECO:0000256" key="1">
    <source>
        <dbReference type="SAM" id="SignalP"/>
    </source>
</evidence>
<feature type="signal peptide" evidence="1">
    <location>
        <begin position="1"/>
        <end position="20"/>
    </location>
</feature>
<name>A0ABR9EFR0_9GAMM</name>
<protein>
    <submittedName>
        <fullName evidence="2">Uncharacterized protein</fullName>
    </submittedName>
</protein>
<gene>
    <name evidence="2" type="ORF">PAUR_a2214</name>
</gene>
<keyword evidence="1" id="KW-0732">Signal</keyword>
<evidence type="ECO:0000313" key="3">
    <source>
        <dbReference type="Proteomes" id="UP000615755"/>
    </source>
</evidence>
<comment type="caution">
    <text evidence="2">The sequence shown here is derived from an EMBL/GenBank/DDBJ whole genome shotgun (WGS) entry which is preliminary data.</text>
</comment>
<sequence length="782" mass="87806">MLRKLSLLSTLLLTACTHTDAIKTPDTVTASVTQVASQTMRADVTVAGRTSKLNHIDIAFMGKSIPRTYSDNKISNSRGYDWWVSKHFALKSDLPEDKVRLYLELLEMSYPHYVELFGMEPANIANQRIAVVYGSSRARLREAMLDDGFLRGVHKTAGGETMFYNRAGYNFPSHRQHHQRYIVIHETMHAFHMALNGHSTWAPNWITEGLADSIASHVYDPLSKELTVMVFDRAPMNYIKTGLKQYKAANSPTIEQINDDPALKRGLNFFIVHFLMNDPVRQLYFKRFLANLMAENPHSDQTLPTANKLLKATFPNWQAVEHQFQAFVENISPTFKIVSGPWEQNGGAYWLRSDESTQLHQLQINPNAQAQHPVLDFPKPLTSPLVDISQKNTIAAHIDFEPSQLNRGEIGLGLVSKNAQVDTPSVPLLISQGAFVKLDLTSINKGSQVLALQPSIVEAIQKEQALGLSIIPAHNKIHVTVATQQHRQTVNFDSSIELDPYRFDLLGQGMNHQITPYISQHTHTVAQLGQNNPDPWLYDQPALVLRAFNTCQQFANILINCHSQLTPLLSKLPDTAQHTLVTSAVRKLLADWKRQLPNEALMTLSGVKVSTYYEQGQPYLAINNPTQSNITVSVQQQHVATAASGISHMKLDIPTKFNNAKHLPYELRWEDSLLKGQLDLQASAFDGVYLDVVEKDEQLSLQLSGPYSGKTSGKITVQFSAFDQPKRSQELWQQDVSLAPYEHKTWQPSMIDIGHLTHGRIEISAVLDVDGEPIKLTQYITL</sequence>
<keyword evidence="3" id="KW-1185">Reference proteome</keyword>
<evidence type="ECO:0000313" key="2">
    <source>
        <dbReference type="EMBL" id="MBE0368583.1"/>
    </source>
</evidence>
<reference evidence="2 3" key="1">
    <citation type="submission" date="2015-03" db="EMBL/GenBank/DDBJ databases">
        <title>Genome sequence of Pseudoalteromonas aurantia.</title>
        <authorList>
            <person name="Xie B.-B."/>
            <person name="Rong J.-C."/>
            <person name="Qin Q.-L."/>
            <person name="Zhang Y.-Z."/>
        </authorList>
    </citation>
    <scope>NUCLEOTIDE SEQUENCE [LARGE SCALE GENOMIC DNA]</scope>
    <source>
        <strain evidence="2 3">208</strain>
    </source>
</reference>
<accession>A0ABR9EFR0</accession>
<dbReference type="Proteomes" id="UP000615755">
    <property type="component" value="Unassembled WGS sequence"/>
</dbReference>
<dbReference type="RefSeq" id="WP_192507840.1">
    <property type="nucleotide sequence ID" value="NZ_AQGV01000012.1"/>
</dbReference>